<sequence length="213" mass="22923">MALKLFIDNDVILKLAQYGMLEHLPKLFTRSEKIQVSVLDSARYKLLPKQNPLKLCKSEEAAAQISTLLGLAHKISASDVDLDVLEKLHAVPGIDAGEALLFAAAAADAECVVLTGDKRALIGLSEHHLEAIAPSLKCKIITLEGLIWGFVEHDHTGTQHAIRSNPAVDKALTMVFGVSTAATEESVQAGLNSYVGHVRKLLGEMINNGPPFD</sequence>
<dbReference type="eggNOG" id="ENOG5033AP5">
    <property type="taxonomic scope" value="Bacteria"/>
</dbReference>
<dbReference type="RefSeq" id="WP_010955876.1">
    <property type="nucleotide sequence ID" value="NC_002947.4"/>
</dbReference>
<dbReference type="STRING" id="160488.PP_5401"/>
<proteinExistence type="predicted"/>
<dbReference type="OrthoDB" id="7020880at2"/>
<accession>Q88BY6</accession>
<organism evidence="1 2">
    <name type="scientific">Pseudomonas putida (strain ATCC 47054 / DSM 6125 / CFBP 8728 / NCIMB 11950 / KT2440)</name>
    <dbReference type="NCBI Taxonomy" id="160488"/>
    <lineage>
        <taxon>Bacteria</taxon>
        <taxon>Pseudomonadati</taxon>
        <taxon>Pseudomonadota</taxon>
        <taxon>Gammaproteobacteria</taxon>
        <taxon>Pseudomonadales</taxon>
        <taxon>Pseudomonadaceae</taxon>
        <taxon>Pseudomonas</taxon>
    </lineage>
</organism>
<evidence type="ECO:0000313" key="2">
    <source>
        <dbReference type="Proteomes" id="UP000000556"/>
    </source>
</evidence>
<reference evidence="1 2" key="2">
    <citation type="journal article" date="2016" name="Environ. Microbiol.">
        <title>The revisited genome of Pseudomonas putida KT2440 enlightens its value as a robust metabolic chassis.</title>
        <authorList>
            <person name="Belda E."/>
            <person name="van Heck R.G."/>
            <person name="Lopez-Sanchez M.J."/>
            <person name="Cruveiller S."/>
            <person name="Barbe V."/>
            <person name="Fraser C."/>
            <person name="Klenk H.P."/>
            <person name="Petersen J."/>
            <person name="Morgat A."/>
            <person name="Nikel P.I."/>
            <person name="Vallenet D."/>
            <person name="Rouy Z."/>
            <person name="Sekowska A."/>
            <person name="Martins Dos Santos V.A."/>
            <person name="de Lorenzo V."/>
            <person name="Danchin A."/>
            <person name="Medigue C."/>
        </authorList>
    </citation>
    <scope>NUCLEOTIDE SEQUENCE [LARGE SCALE GENOMIC DNA]</scope>
    <source>
        <strain evidence="2">ATCC 47054 / DSM 6125 / CFBP 8728 / NCIMB 11950 / KT2440</strain>
    </source>
</reference>
<dbReference type="PaxDb" id="160488-PP_5401"/>
<reference evidence="1 2" key="1">
    <citation type="journal article" date="2002" name="Environ. Microbiol.">
        <title>Complete genome sequence and comparative analysis of the metabolically versatile Pseudomonas putida KT2440.</title>
        <authorList>
            <person name="Nelson K.E."/>
            <person name="Weinel C."/>
            <person name="Paulsen I.T."/>
            <person name="Dodson R.J."/>
            <person name="Hilbert H."/>
            <person name="Martins dos Santos V.A."/>
            <person name="Fouts D.E."/>
            <person name="Gill S.R."/>
            <person name="Pop M."/>
            <person name="Holmes M."/>
            <person name="Brinkac L."/>
            <person name="Beanan M."/>
            <person name="DeBoy R.T."/>
            <person name="Daugherty S."/>
            <person name="Kolonay J."/>
            <person name="Madupu R."/>
            <person name="Nelson W."/>
            <person name="White O."/>
            <person name="Peterson J."/>
            <person name="Khouri H."/>
            <person name="Hance I."/>
            <person name="Chris Lee P."/>
            <person name="Holtzapple E."/>
            <person name="Scanlan D."/>
            <person name="Tran K."/>
            <person name="Moazzez A."/>
            <person name="Utterback T."/>
            <person name="Rizzo M."/>
            <person name="Lee K."/>
            <person name="Kosack D."/>
            <person name="Moestl D."/>
            <person name="Wedler H."/>
            <person name="Lauber J."/>
            <person name="Stjepandic D."/>
            <person name="Hoheisel J."/>
            <person name="Straetz M."/>
            <person name="Heim S."/>
            <person name="Kiewitz C."/>
            <person name="Eisen J.A."/>
            <person name="Timmis K.N."/>
            <person name="Dusterhoft A."/>
            <person name="Tummler B."/>
            <person name="Fraser C.M."/>
        </authorList>
    </citation>
    <scope>NUCLEOTIDE SEQUENCE [LARGE SCALE GENOMIC DNA]</scope>
    <source>
        <strain evidence="2">ATCC 47054 / DSM 6125 / CFBP 8728 / NCIMB 11950 / KT2440</strain>
    </source>
</reference>
<dbReference type="HOGENOM" id="CLU_110280_0_0_6"/>
<dbReference type="PATRIC" id="fig|160488.4.peg.5766"/>
<dbReference type="Proteomes" id="UP000000556">
    <property type="component" value="Chromosome"/>
</dbReference>
<dbReference type="BioCyc" id="PPUT160488:G1G01-5764-MONOMER"/>
<dbReference type="AlphaFoldDB" id="Q88BY6"/>
<name>Q88BY6_PSEPK</name>
<evidence type="ECO:0000313" key="1">
    <source>
        <dbReference type="EMBL" id="AAN70965.1"/>
    </source>
</evidence>
<keyword evidence="2" id="KW-1185">Reference proteome</keyword>
<protein>
    <submittedName>
        <fullName evidence="1">Uncharacterized protein</fullName>
    </submittedName>
</protein>
<dbReference type="EMBL" id="AE015451">
    <property type="protein sequence ID" value="AAN70965.1"/>
    <property type="molecule type" value="Genomic_DNA"/>
</dbReference>
<dbReference type="KEGG" id="ppu:PP_5401"/>
<gene>
    <name evidence="1" type="ordered locus">PP_5401</name>
</gene>